<dbReference type="PANTHER" id="PTHR30036:SF7">
    <property type="entry name" value="ABC TRANSPORTER PERIPLASMIC-BINDING PROTEIN YPHF"/>
    <property type="match status" value="1"/>
</dbReference>
<evidence type="ECO:0000256" key="3">
    <source>
        <dbReference type="ARBA" id="ARBA00011262"/>
    </source>
</evidence>
<dbReference type="OrthoDB" id="9781890at2"/>
<evidence type="ECO:0000256" key="7">
    <source>
        <dbReference type="ARBA" id="ARBA00025060"/>
    </source>
</evidence>
<comment type="similarity">
    <text evidence="2">Belongs to the bacterial solute-binding protein 2 family.</text>
</comment>
<dbReference type="Pfam" id="PF13407">
    <property type="entry name" value="Peripla_BP_4"/>
    <property type="match status" value="1"/>
</dbReference>
<evidence type="ECO:0000256" key="1">
    <source>
        <dbReference type="ARBA" id="ARBA00004418"/>
    </source>
</evidence>
<dbReference type="InterPro" id="IPR025997">
    <property type="entry name" value="SBP_2_dom"/>
</dbReference>
<comment type="function">
    <text evidence="7">Part of the ABC transporter complex LsrABCD involved in autoinducer 2 (AI-2) import. Binds AI-2 and delivers it to the LsrC and LsrD permeases.</text>
</comment>
<dbReference type="SUPFAM" id="SSF53822">
    <property type="entry name" value="Periplasmic binding protein-like I"/>
    <property type="match status" value="1"/>
</dbReference>
<dbReference type="KEGG" id="lrz:BJI69_06680"/>
<evidence type="ECO:0000256" key="6">
    <source>
        <dbReference type="ARBA" id="ARBA00022764"/>
    </source>
</evidence>
<gene>
    <name evidence="8" type="ORF">BJI69_06680</name>
</gene>
<dbReference type="Gene3D" id="3.40.50.2300">
    <property type="match status" value="2"/>
</dbReference>
<dbReference type="EMBL" id="CP017480">
    <property type="protein sequence ID" value="APG03622.1"/>
    <property type="molecule type" value="Genomic_DNA"/>
</dbReference>
<evidence type="ECO:0000313" key="9">
    <source>
        <dbReference type="Proteomes" id="UP000182987"/>
    </source>
</evidence>
<sequence>MINARRMLVLAAAVTLAIASAVSAQTVDNSKRIKVAMVPKLVGLSVFKANQQGAEAAAKTLNIDFLYTGPVTASAQGQVDVFNSLIARKFDVITTTSNNPTQLAPALKRAMKQGIKVVSYDSDVAPDARDFFIQNTEYPAFGKALVDSVAKYIPADSEVAILSSTKDATIQNEWISALTAYMKTAYPKMKIVTTEYGQSDPSKSLTAGLNILQAHPNVAAIIAPDGASEVGAAAAVQKLGRTGKVFVTGCSNPDAIRQYIKAGIIKASPLWDEVKEGQLVMHVARLAANDALKPNDTFSVPGLGNYTVKDKVIIFSEPLIFTAENIDQYKF</sequence>
<dbReference type="GO" id="GO:0055085">
    <property type="term" value="P:transmembrane transport"/>
    <property type="evidence" value="ECO:0007669"/>
    <property type="project" value="UniProtKB-ARBA"/>
</dbReference>
<dbReference type="GO" id="GO:0030246">
    <property type="term" value="F:carbohydrate binding"/>
    <property type="evidence" value="ECO:0007669"/>
    <property type="project" value="TreeGrafter"/>
</dbReference>
<keyword evidence="9" id="KW-1185">Reference proteome</keyword>
<dbReference type="RefSeq" id="WP_046965772.1">
    <property type="nucleotide sequence ID" value="NZ_CP017480.1"/>
</dbReference>
<evidence type="ECO:0000256" key="4">
    <source>
        <dbReference type="ARBA" id="ARBA00014452"/>
    </source>
</evidence>
<comment type="subcellular location">
    <subcellularLocation>
        <location evidence="1">Periplasm</location>
    </subcellularLocation>
</comment>
<dbReference type="InterPro" id="IPR028082">
    <property type="entry name" value="Peripla_BP_I"/>
</dbReference>
<evidence type="ECO:0000313" key="8">
    <source>
        <dbReference type="EMBL" id="APG03622.1"/>
    </source>
</evidence>
<organism evidence="8 9">
    <name type="scientific">Luteibacter rhizovicinus DSM 16549</name>
    <dbReference type="NCBI Taxonomy" id="1440763"/>
    <lineage>
        <taxon>Bacteria</taxon>
        <taxon>Pseudomonadati</taxon>
        <taxon>Pseudomonadota</taxon>
        <taxon>Gammaproteobacteria</taxon>
        <taxon>Lysobacterales</taxon>
        <taxon>Rhodanobacteraceae</taxon>
        <taxon>Luteibacter</taxon>
    </lineage>
</organism>
<protein>
    <recommendedName>
        <fullName evidence="4">Autoinducer 2-binding protein LsrB</fullName>
    </recommendedName>
</protein>
<dbReference type="GO" id="GO:0043190">
    <property type="term" value="C:ATP-binding cassette (ABC) transporter complex"/>
    <property type="evidence" value="ECO:0007669"/>
    <property type="project" value="InterPro"/>
</dbReference>
<dbReference type="GO" id="GO:0030288">
    <property type="term" value="C:outer membrane-bounded periplasmic space"/>
    <property type="evidence" value="ECO:0007669"/>
    <property type="project" value="TreeGrafter"/>
</dbReference>
<comment type="subunit">
    <text evidence="3">The complex is composed of two ATP-binding proteins (LsrA), two transmembrane proteins (LsrC and LsrD) and a solute-binding protein (LsrB).</text>
</comment>
<dbReference type="Proteomes" id="UP000182987">
    <property type="component" value="Chromosome"/>
</dbReference>
<dbReference type="AlphaFoldDB" id="A0A0G9HH40"/>
<evidence type="ECO:0000256" key="2">
    <source>
        <dbReference type="ARBA" id="ARBA00007639"/>
    </source>
</evidence>
<dbReference type="STRING" id="1440763.BJI69_06680"/>
<dbReference type="InterPro" id="IPR050555">
    <property type="entry name" value="Bact_Solute-Bind_Prot2"/>
</dbReference>
<dbReference type="InterPro" id="IPR030159">
    <property type="entry name" value="LsrB"/>
</dbReference>
<keyword evidence="5" id="KW-0732">Signal</keyword>
<accession>A0A0G9HH40</accession>
<dbReference type="PANTHER" id="PTHR30036">
    <property type="entry name" value="D-XYLOSE-BINDING PERIPLASMIC PROTEIN"/>
    <property type="match status" value="1"/>
</dbReference>
<name>A0A0G9HH40_9GAMM</name>
<dbReference type="CDD" id="cd20003">
    <property type="entry name" value="PBP1_LsrB_Quorum_Sensing"/>
    <property type="match status" value="1"/>
</dbReference>
<keyword evidence="6" id="KW-0574">Periplasm</keyword>
<dbReference type="PATRIC" id="fig|1440763.5.peg.104"/>
<proteinExistence type="inferred from homology"/>
<evidence type="ECO:0000256" key="5">
    <source>
        <dbReference type="ARBA" id="ARBA00022729"/>
    </source>
</evidence>
<reference evidence="9" key="1">
    <citation type="submission" date="2016-09" db="EMBL/GenBank/DDBJ databases">
        <authorList>
            <person name="Lysoe E."/>
        </authorList>
    </citation>
    <scope>NUCLEOTIDE SEQUENCE [LARGE SCALE GENOMIC DNA]</scope>
    <source>
        <strain evidence="9">LJ96T</strain>
    </source>
</reference>